<evidence type="ECO:0000256" key="16">
    <source>
        <dbReference type="ARBA" id="ARBA00052709"/>
    </source>
</evidence>
<comment type="catalytic activity">
    <reaction evidence="13">
        <text>N-(9Z-hexadecenoyl) ethanolamine + H2O = (9Z)-hexadecenoate + ethanolamine</text>
        <dbReference type="Rhea" id="RHEA:35563"/>
        <dbReference type="ChEBI" id="CHEBI:15377"/>
        <dbReference type="ChEBI" id="CHEBI:32372"/>
        <dbReference type="ChEBI" id="CHEBI:57603"/>
        <dbReference type="ChEBI" id="CHEBI:71465"/>
    </reaction>
    <physiologicalReaction direction="left-to-right" evidence="13">
        <dbReference type="Rhea" id="RHEA:35564"/>
    </physiologicalReaction>
</comment>
<evidence type="ECO:0000256" key="19">
    <source>
        <dbReference type="PIRSR" id="PIRSR001221-2"/>
    </source>
</evidence>
<keyword evidence="6" id="KW-0442">Lipid degradation</keyword>
<evidence type="ECO:0000256" key="6">
    <source>
        <dbReference type="ARBA" id="ARBA00022963"/>
    </source>
</evidence>
<evidence type="ECO:0000256" key="5">
    <source>
        <dbReference type="ARBA" id="ARBA00022801"/>
    </source>
</evidence>
<comment type="catalytic activity">
    <reaction evidence="16">
        <text>N-(5Z,8Z,11Z,14Z)-eicosatetraenoyl-glycine + H2O = (5Z,8Z,11Z,14Z)-eicosatetraenoate + glycine</text>
        <dbReference type="Rhea" id="RHEA:64108"/>
        <dbReference type="ChEBI" id="CHEBI:15377"/>
        <dbReference type="ChEBI" id="CHEBI:32395"/>
        <dbReference type="ChEBI" id="CHEBI:57305"/>
        <dbReference type="ChEBI" id="CHEBI:59002"/>
    </reaction>
    <physiologicalReaction direction="left-to-right" evidence="16">
        <dbReference type="Rhea" id="RHEA:64109"/>
    </physiologicalReaction>
</comment>
<name>A0A9P1INI3_9PELO</name>
<dbReference type="GO" id="GO:0017064">
    <property type="term" value="F:fatty acid amide hydrolase activity"/>
    <property type="evidence" value="ECO:0007669"/>
    <property type="project" value="UniProtKB-EC"/>
</dbReference>
<dbReference type="InterPro" id="IPR020556">
    <property type="entry name" value="Amidase_CS"/>
</dbReference>
<feature type="domain" description="Amidase" evidence="20">
    <location>
        <begin position="85"/>
        <end position="560"/>
    </location>
</feature>
<dbReference type="InterPro" id="IPR052096">
    <property type="entry name" value="Endocannabinoid_amidase"/>
</dbReference>
<organism evidence="21 22">
    <name type="scientific">Caenorhabditis angaria</name>
    <dbReference type="NCBI Taxonomy" id="860376"/>
    <lineage>
        <taxon>Eukaryota</taxon>
        <taxon>Metazoa</taxon>
        <taxon>Ecdysozoa</taxon>
        <taxon>Nematoda</taxon>
        <taxon>Chromadorea</taxon>
        <taxon>Rhabditida</taxon>
        <taxon>Rhabditina</taxon>
        <taxon>Rhabditomorpha</taxon>
        <taxon>Rhabditoidea</taxon>
        <taxon>Rhabditidae</taxon>
        <taxon>Peloderinae</taxon>
        <taxon>Caenorhabditis</taxon>
    </lineage>
</organism>
<dbReference type="AlphaFoldDB" id="A0A9P1INI3"/>
<keyword evidence="22" id="KW-1185">Reference proteome</keyword>
<feature type="binding site" evidence="19">
    <location>
        <begin position="237"/>
        <end position="240"/>
    </location>
    <ligand>
        <name>substrate</name>
    </ligand>
</feature>
<gene>
    <name evidence="21" type="ORF">CAMP_LOCUS10903</name>
</gene>
<evidence type="ECO:0000256" key="4">
    <source>
        <dbReference type="ARBA" id="ARBA00022553"/>
    </source>
</evidence>
<evidence type="ECO:0000256" key="10">
    <source>
        <dbReference type="ARBA" id="ARBA00048606"/>
    </source>
</evidence>
<evidence type="ECO:0000256" key="1">
    <source>
        <dbReference type="ARBA" id="ARBA00000208"/>
    </source>
</evidence>
<keyword evidence="7" id="KW-0443">Lipid metabolism</keyword>
<dbReference type="GO" id="GO:0004040">
    <property type="term" value="F:amidase activity"/>
    <property type="evidence" value="ECO:0007669"/>
    <property type="project" value="TreeGrafter"/>
</dbReference>
<dbReference type="PANTHER" id="PTHR45847:SF11">
    <property type="entry name" value="AMIDASE DOMAIN-CONTAINING PROTEIN"/>
    <property type="match status" value="1"/>
</dbReference>
<dbReference type="InterPro" id="IPR023631">
    <property type="entry name" value="Amidase_dom"/>
</dbReference>
<feature type="binding site" evidence="19">
    <location>
        <position position="216"/>
    </location>
    <ligand>
        <name>substrate</name>
    </ligand>
</feature>
<dbReference type="PIRSF" id="PIRSF001221">
    <property type="entry name" value="Amidase_fungi"/>
    <property type="match status" value="1"/>
</dbReference>
<dbReference type="PROSITE" id="PS00571">
    <property type="entry name" value="AMIDASES"/>
    <property type="match status" value="1"/>
</dbReference>
<keyword evidence="4" id="KW-0597">Phosphoprotein</keyword>
<comment type="similarity">
    <text evidence="2">Belongs to the amidase family.</text>
</comment>
<evidence type="ECO:0000259" key="20">
    <source>
        <dbReference type="Pfam" id="PF01425"/>
    </source>
</evidence>
<feature type="active site" description="Charge relay system" evidence="18">
    <location>
        <position position="141"/>
    </location>
</feature>
<feature type="binding site" evidence="19">
    <location>
        <position position="190"/>
    </location>
    <ligand>
        <name>substrate</name>
    </ligand>
</feature>
<evidence type="ECO:0000256" key="15">
    <source>
        <dbReference type="ARBA" id="ARBA00052458"/>
    </source>
</evidence>
<evidence type="ECO:0000256" key="2">
    <source>
        <dbReference type="ARBA" id="ARBA00009199"/>
    </source>
</evidence>
<dbReference type="SUPFAM" id="SSF75304">
    <property type="entry name" value="Amidase signature (AS) enzymes"/>
    <property type="match status" value="1"/>
</dbReference>
<dbReference type="EMBL" id="CANHGI010000004">
    <property type="protein sequence ID" value="CAI5448266.1"/>
    <property type="molecule type" value="Genomic_DNA"/>
</dbReference>
<protein>
    <recommendedName>
        <fullName evidence="3">fatty acid amide hydrolase</fullName>
        <ecNumber evidence="3">3.5.1.99</ecNumber>
    </recommendedName>
    <alternativeName>
        <fullName evidence="17">Anandamide amidohydrolase 1</fullName>
    </alternativeName>
</protein>
<evidence type="ECO:0000256" key="7">
    <source>
        <dbReference type="ARBA" id="ARBA00023098"/>
    </source>
</evidence>
<feature type="active site" description="Acyl-ester intermediate" evidence="18">
    <location>
        <position position="240"/>
    </location>
</feature>
<evidence type="ECO:0000256" key="8">
    <source>
        <dbReference type="ARBA" id="ARBA00047450"/>
    </source>
</evidence>
<dbReference type="EC" id="3.5.1.99" evidence="3"/>
<dbReference type="Proteomes" id="UP001152747">
    <property type="component" value="Unassembled WGS sequence"/>
</dbReference>
<evidence type="ECO:0000256" key="13">
    <source>
        <dbReference type="ARBA" id="ARBA00051346"/>
    </source>
</evidence>
<comment type="catalytic activity">
    <reaction evidence="15">
        <text>N-docosanoyl-ethanolamine + H2O = docosanoate + ethanolamine</text>
        <dbReference type="Rhea" id="RHEA:63128"/>
        <dbReference type="ChEBI" id="CHEBI:15377"/>
        <dbReference type="ChEBI" id="CHEBI:23858"/>
        <dbReference type="ChEBI" id="CHEBI:57603"/>
        <dbReference type="ChEBI" id="CHEBI:146186"/>
    </reaction>
    <physiologicalReaction direction="left-to-right" evidence="15">
        <dbReference type="Rhea" id="RHEA:63129"/>
    </physiologicalReaction>
</comment>
<evidence type="ECO:0000256" key="17">
    <source>
        <dbReference type="ARBA" id="ARBA00077216"/>
    </source>
</evidence>
<evidence type="ECO:0000256" key="14">
    <source>
        <dbReference type="ARBA" id="ARBA00051454"/>
    </source>
</evidence>
<comment type="catalytic activity">
    <reaction evidence="14">
        <text>N-octadecanoyl ethanolamine + H2O = octadecanoate + ethanolamine</text>
        <dbReference type="Rhea" id="RHEA:63124"/>
        <dbReference type="ChEBI" id="CHEBI:15377"/>
        <dbReference type="ChEBI" id="CHEBI:25629"/>
        <dbReference type="ChEBI" id="CHEBI:57603"/>
        <dbReference type="ChEBI" id="CHEBI:85299"/>
    </reaction>
    <physiologicalReaction direction="left-to-right" evidence="14">
        <dbReference type="Rhea" id="RHEA:63125"/>
    </physiologicalReaction>
</comment>
<evidence type="ECO:0000256" key="12">
    <source>
        <dbReference type="ARBA" id="ARBA00050992"/>
    </source>
</evidence>
<dbReference type="FunFam" id="3.90.1300.10:FF:000001">
    <property type="entry name" value="Fatty-acid amide hydrolase 1"/>
    <property type="match status" value="1"/>
</dbReference>
<evidence type="ECO:0000256" key="11">
    <source>
        <dbReference type="ARBA" id="ARBA00050294"/>
    </source>
</evidence>
<accession>A0A9P1INI3</accession>
<dbReference type="OrthoDB" id="6428749at2759"/>
<evidence type="ECO:0000313" key="21">
    <source>
        <dbReference type="EMBL" id="CAI5448266.1"/>
    </source>
</evidence>
<evidence type="ECO:0000313" key="22">
    <source>
        <dbReference type="Proteomes" id="UP001152747"/>
    </source>
</evidence>
<dbReference type="Gene3D" id="3.90.1300.10">
    <property type="entry name" value="Amidase signature (AS) domain"/>
    <property type="match status" value="1"/>
</dbReference>
<comment type="catalytic activity">
    <reaction evidence="10">
        <text>N-(5Z,8Z,11Z,14Z-eicosatetraenoyl)-ethanolamine + H2O = ethanolamine + (5Z,8Z,11Z,14Z)-eicosatetraenoate</text>
        <dbReference type="Rhea" id="RHEA:26136"/>
        <dbReference type="ChEBI" id="CHEBI:2700"/>
        <dbReference type="ChEBI" id="CHEBI:15377"/>
        <dbReference type="ChEBI" id="CHEBI:32395"/>
        <dbReference type="ChEBI" id="CHEBI:57603"/>
        <dbReference type="EC" id="3.5.1.99"/>
    </reaction>
    <physiologicalReaction direction="left-to-right" evidence="10">
        <dbReference type="Rhea" id="RHEA:26137"/>
    </physiologicalReaction>
</comment>
<comment type="catalytic activity">
    <reaction evidence="8">
        <text>(9Z)-octadecenoate + glycine = N-(9Z-octadecenoyl)glycine + H2O</text>
        <dbReference type="Rhea" id="RHEA:51316"/>
        <dbReference type="ChEBI" id="CHEBI:15377"/>
        <dbReference type="ChEBI" id="CHEBI:30823"/>
        <dbReference type="ChEBI" id="CHEBI:57305"/>
        <dbReference type="ChEBI" id="CHEBI:133992"/>
    </reaction>
    <physiologicalReaction direction="right-to-left" evidence="8">
        <dbReference type="Rhea" id="RHEA:51318"/>
    </physiologicalReaction>
</comment>
<reference evidence="21" key="1">
    <citation type="submission" date="2022-11" db="EMBL/GenBank/DDBJ databases">
        <authorList>
            <person name="Kikuchi T."/>
        </authorList>
    </citation>
    <scope>NUCLEOTIDE SEQUENCE</scope>
    <source>
        <strain evidence="21">PS1010</strain>
    </source>
</reference>
<comment type="caution">
    <text evidence="21">The sequence shown here is derived from an EMBL/GenBank/DDBJ whole genome shotgun (WGS) entry which is preliminary data.</text>
</comment>
<comment type="catalytic activity">
    <reaction evidence="12">
        <text>N-(15Z-tetracosenoyl)-ethanolamine + H2O = (15Z)-tetracosenoate + ethanolamine</text>
        <dbReference type="Rhea" id="RHEA:63144"/>
        <dbReference type="ChEBI" id="CHEBI:15377"/>
        <dbReference type="ChEBI" id="CHEBI:32392"/>
        <dbReference type="ChEBI" id="CHEBI:57603"/>
        <dbReference type="ChEBI" id="CHEBI:146187"/>
    </reaction>
    <physiologicalReaction direction="left-to-right" evidence="12">
        <dbReference type="Rhea" id="RHEA:63145"/>
    </physiologicalReaction>
</comment>
<evidence type="ECO:0000256" key="9">
    <source>
        <dbReference type="ARBA" id="ARBA00048052"/>
    </source>
</evidence>
<dbReference type="Pfam" id="PF01425">
    <property type="entry name" value="Amidase"/>
    <property type="match status" value="1"/>
</dbReference>
<comment type="catalytic activity">
    <reaction evidence="1">
        <text>(9Z)-octadecenamide + H2O = (9Z)-octadecenoate + NH4(+)</text>
        <dbReference type="Rhea" id="RHEA:26506"/>
        <dbReference type="ChEBI" id="CHEBI:15377"/>
        <dbReference type="ChEBI" id="CHEBI:28938"/>
        <dbReference type="ChEBI" id="CHEBI:30823"/>
        <dbReference type="ChEBI" id="CHEBI:116314"/>
        <dbReference type="EC" id="3.5.1.99"/>
    </reaction>
    <physiologicalReaction direction="left-to-right" evidence="1">
        <dbReference type="Rhea" id="RHEA:26507"/>
    </physiologicalReaction>
</comment>
<comment type="catalytic activity">
    <reaction evidence="11">
        <text>N-(5Z,8Z,11Z,14Z-eicosatetraenoyl)-L-serine + H2O = (5Z,8Z,11Z,14Z)-eicosatetraenoate + L-serine</text>
        <dbReference type="Rhea" id="RHEA:64116"/>
        <dbReference type="ChEBI" id="CHEBI:15377"/>
        <dbReference type="ChEBI" id="CHEBI:32395"/>
        <dbReference type="ChEBI" id="CHEBI:33384"/>
        <dbReference type="ChEBI" id="CHEBI:149697"/>
    </reaction>
    <physiologicalReaction direction="left-to-right" evidence="11">
        <dbReference type="Rhea" id="RHEA:64117"/>
    </physiologicalReaction>
</comment>
<evidence type="ECO:0000256" key="3">
    <source>
        <dbReference type="ARBA" id="ARBA00012112"/>
    </source>
</evidence>
<dbReference type="GO" id="GO:0009062">
    <property type="term" value="P:fatty acid catabolic process"/>
    <property type="evidence" value="ECO:0007669"/>
    <property type="project" value="TreeGrafter"/>
</dbReference>
<evidence type="ECO:0000256" key="18">
    <source>
        <dbReference type="PIRSR" id="PIRSR001221-1"/>
    </source>
</evidence>
<dbReference type="PANTHER" id="PTHR45847">
    <property type="entry name" value="FATTY ACID AMIDE HYDROLASE"/>
    <property type="match status" value="1"/>
</dbReference>
<keyword evidence="5" id="KW-0378">Hydrolase</keyword>
<feature type="active site" description="Charge relay system" evidence="18">
    <location>
        <position position="216"/>
    </location>
</feature>
<dbReference type="InterPro" id="IPR036928">
    <property type="entry name" value="AS_sf"/>
</dbReference>
<sequence length="573" mass="64511">MILLIVVGVFSAIFTYLWRLWSLREKRQSELREIVARKRAERDESVKFAQKSAEKLEKSKFDQISVMSFEELKENLQNGSISCLEAVRTYYQKAILANKSTNSICMFILESEKWAEEWDEKAKNQEGFVKPPLFGVPFSLKECVPIKGYDQTRGFVQDTFRPTPVDSVLVEQLKLLGAIPFCQTNVPQSLLSFNCSNPVYGLTKHPLNPERTPGGSSGGESALLAANGSVIGIGGDVGGSIRIPCAFTGTAGIKPSHLRFSHRGVCGSVPGRPLINSNDGPMAKDIKTSIELLKILWNDTWISDQDPYVPPVVWNEKEFSKTSPLRIGYYIDDGWFTPTPMVQRAVLEAKEILEAKGHILVPFRVPNAYNVMFMFLRAVCVDAGSFLSRKLMNDIIDPLLYTQVLLWMIPLPIQRLFAWMANVFFPRLGNIMRAMTLNTAQLRQTYADIEAYRSEFTQLMKDKNIDALLCPPTVTPALPHVMASKLFTATSYTGIFNLLDFAAGVVPVTRVCKEDLQKLEDEYEEHDLWYKIAKNGSRDSLGLPIAVQVATPPFKEEVCLRILRDIEQDAKFQ</sequence>
<comment type="catalytic activity">
    <reaction evidence="9">
        <text>N-(9Z-octadecenoyl) ethanolamine + H2O = ethanolamine + (9Z)-octadecenoate</text>
        <dbReference type="Rhea" id="RHEA:45060"/>
        <dbReference type="ChEBI" id="CHEBI:15377"/>
        <dbReference type="ChEBI" id="CHEBI:30823"/>
        <dbReference type="ChEBI" id="CHEBI:57603"/>
        <dbReference type="ChEBI" id="CHEBI:71466"/>
    </reaction>
    <physiologicalReaction direction="left-to-right" evidence="9">
        <dbReference type="Rhea" id="RHEA:45061"/>
    </physiologicalReaction>
</comment>
<proteinExistence type="inferred from homology"/>